<accession>A0A0B5A2V3</accession>
<dbReference type="KEGG" id="vg:26627509"/>
<keyword evidence="2" id="KW-1185">Reference proteome</keyword>
<evidence type="ECO:0000313" key="1">
    <source>
        <dbReference type="EMBL" id="AJD81995.1"/>
    </source>
</evidence>
<organism evidence="1 2">
    <name type="scientific">Yersinia phage vB_YenM_TG1</name>
    <dbReference type="NCBI Taxonomy" id="1589265"/>
    <lineage>
        <taxon>Viruses</taxon>
        <taxon>Duplodnaviria</taxon>
        <taxon>Heunggongvirae</taxon>
        <taxon>Uroviricota</taxon>
        <taxon>Caudoviricetes</taxon>
        <taxon>Pantevenvirales</taxon>
        <taxon>Straboviridae</taxon>
        <taxon>Tevenvirinae</taxon>
        <taxon>Tegunavirus</taxon>
        <taxon>Tegunavirus yenmtg1</taxon>
    </lineage>
</organism>
<dbReference type="Proteomes" id="UP000031805">
    <property type="component" value="Segment"/>
</dbReference>
<dbReference type="GeneID" id="26627509"/>
<gene>
    <name evidence="1" type="ORF">YenMTG1_185</name>
</gene>
<evidence type="ECO:0000313" key="2">
    <source>
        <dbReference type="Proteomes" id="UP000031805"/>
    </source>
</evidence>
<name>A0A0B5A2V3_9CAUD</name>
<sequence>MYASEAELISAAKVVERIYSIDMSEFKTDSELYMIYMREILHSFNYTIGKALLIKWIDNLE</sequence>
<proteinExistence type="predicted"/>
<dbReference type="EMBL" id="KP202158">
    <property type="protein sequence ID" value="AJD81995.1"/>
    <property type="molecule type" value="Genomic_DNA"/>
</dbReference>
<protein>
    <submittedName>
        <fullName evidence="1">Uncharacterized protein</fullName>
    </submittedName>
</protein>
<dbReference type="RefSeq" id="YP_009200446.1">
    <property type="nucleotide sequence ID" value="NC_028820.1"/>
</dbReference>
<reference evidence="1 2" key="1">
    <citation type="submission" date="2014-11" db="EMBL/GenBank/DDBJ databases">
        <title>Complete genome sequence of vB_YenM_TG1, a broad host range bacteriophage which infects Yersinia enterocolitica.</title>
        <authorList>
            <person name="Leon-Velarde C.G."/>
            <person name="Kropinski A.M."/>
            <person name="Chen S."/>
            <person name="Griffiths M.W."/>
            <person name="Odumeru J.A."/>
        </authorList>
    </citation>
    <scope>NUCLEOTIDE SEQUENCE [LARGE SCALE GENOMIC DNA]</scope>
</reference>